<organism evidence="1 2">
    <name type="scientific">Vanilla planifolia</name>
    <name type="common">Vanilla</name>
    <dbReference type="NCBI Taxonomy" id="51239"/>
    <lineage>
        <taxon>Eukaryota</taxon>
        <taxon>Viridiplantae</taxon>
        <taxon>Streptophyta</taxon>
        <taxon>Embryophyta</taxon>
        <taxon>Tracheophyta</taxon>
        <taxon>Spermatophyta</taxon>
        <taxon>Magnoliopsida</taxon>
        <taxon>Liliopsida</taxon>
        <taxon>Asparagales</taxon>
        <taxon>Orchidaceae</taxon>
        <taxon>Vanilloideae</taxon>
        <taxon>Vanilleae</taxon>
        <taxon>Vanilla</taxon>
    </lineage>
</organism>
<proteinExistence type="predicted"/>
<accession>A0A835ULK0</accession>
<name>A0A835ULK0_VANPL</name>
<dbReference type="AlphaFoldDB" id="A0A835ULK0"/>
<reference evidence="1 2" key="1">
    <citation type="journal article" date="2020" name="Nat. Food">
        <title>A phased Vanilla planifolia genome enables genetic improvement of flavour and production.</title>
        <authorList>
            <person name="Hasing T."/>
            <person name="Tang H."/>
            <person name="Brym M."/>
            <person name="Khazi F."/>
            <person name="Huang T."/>
            <person name="Chambers A.H."/>
        </authorList>
    </citation>
    <scope>NUCLEOTIDE SEQUENCE [LARGE SCALE GENOMIC DNA]</scope>
    <source>
        <tissue evidence="1">Leaf</tissue>
    </source>
</reference>
<comment type="caution">
    <text evidence="1">The sequence shown here is derived from an EMBL/GenBank/DDBJ whole genome shotgun (WGS) entry which is preliminary data.</text>
</comment>
<evidence type="ECO:0000313" key="2">
    <source>
        <dbReference type="Proteomes" id="UP000639772"/>
    </source>
</evidence>
<dbReference type="EMBL" id="JADCNM010000010">
    <property type="protein sequence ID" value="KAG0465938.1"/>
    <property type="molecule type" value="Genomic_DNA"/>
</dbReference>
<evidence type="ECO:0000313" key="1">
    <source>
        <dbReference type="EMBL" id="KAG0465938.1"/>
    </source>
</evidence>
<protein>
    <submittedName>
        <fullName evidence="1">Uncharacterized protein</fullName>
    </submittedName>
</protein>
<sequence length="54" mass="6142">MVRRMVSEGDARWLRIRPCEVWWAGINLGVILDDAYMGQQTGRIYGCETPGAQD</sequence>
<gene>
    <name evidence="1" type="ORF">HPP92_020102</name>
</gene>
<dbReference type="Proteomes" id="UP000639772">
    <property type="component" value="Chromosome 10"/>
</dbReference>